<dbReference type="Proteomes" id="UP000325440">
    <property type="component" value="Unassembled WGS sequence"/>
</dbReference>
<sequence>MTFHCSRLVIPFVYKLSELSVHRVNQIQDLDIVLVPSLNFSPHIDMAIDNCEQINVDEFHLAVLNEVYVPMCDVKPGSLLACPHPQNKKWTRCYVISICHQQANVAFCDTGEMSLTKKFKCIPEKYKSIPVITFEAELKVIYPHGKLQHLIEHFGDYIVSFEQFKYKPNNLTRKKMKLTYKNVSINFIINKWNPQNSIKMSGTYFNSLMKNGSAVVLAKVENYDWRHIFVRSIDQFVNICKQLQTYCETASKIDRIPIVGDIIAVKCVDKFYRGKIIDLLDDSNISLYLIDAGYVISTSTDCIVDLSKSLQKIPSTVWLVGLKDITMKPWNQETFLYINTLFENSTTMIMEYADYNPLGLDSVTLTVINNNEDVNDHLRELLNYEEDPENCFLYVNNPVEDLNSTLKLHSNTIIPVKVENSKISERIESNLLPGSVVYMAGFVDFSEVYIRKYEDHNEFNNLLDMFNIFCFSAIPVSRPLEINEIIGVKSKLDDCFYRGKVLKQIDHINYQIEYIDYSTIVDVPIFYVFEIPEEFMIPSNAICVALKGLKPSPLNSDAFDYIKYLLTHSKPMIIDFSPVEHYKNVILKLVDGENVNERLLELVSNDGYTLVSDTVNKHVSEDFFKKEMHSDDILSTCLENVTKEEIHSDKNSSKLIKGDLVYIVTFIDVHHIFVRKVKDENDDFLNFVEQVNLYCSAETPIGKLPKLNDIIGAKSKTDGLFYRAQVVKKINEVSYNVQFFDYGIEENVHLSDIVCLSTELKEIPTTIHLVKLKDIGFCKLNKVAREYFTLISENETLIVEYIEDDTNNVILKTSENQNINCHLSMLIFENNEMINSTRTKETQEMTKIDNRVQSKFIGTCLQPGTIVYMTAFNDFNDIYIRKIDDYNDEYHNLIERVHEFCLSAVPINRSLATGEIVGALSTLYDGYYRAKVLKKNDDTSYTIRYIDFGEPDIVSISNIFEIPKDFKIPSTIIKVSLKGIESCSLSDKASQFITGLLSDQVQMTVDFDINLPLKDVTLTIINSNENLTSILDKLLKNIDNNTANNNVKNTNVTEDEVLVVTQNIKECTMPSDETNVLKTGDIVYITAYIDLCNIFVRKVNFNGDEFKKLSDRVNCYCSLGNFSESKPLELNQIVGAKSCVDGRFYRGRIIEKTDEKNYDIVFIDFGFEECVHITDIVPLTIQLQQVEPSVCLVGLKGLKFEILDTTVENYLNNLMFNNEVMKIEFEDLSAVTLTVISQEQNVVDYLNELYVDNTMINDPVQESSPYCMKYISLDISIPQIPLLTNKSIVTIYTFINLKDISISVTYNELEINKFLSDFSVFCMASQPITQTPSIGEVFGIRSTNDSFNRGEIIEILNDDQFKVMLFDFGIEEIVSANSIFEISEQLKQVPKIIYRVGLKDVNFDNLNAQAMSYVNYLCENMPLIIEFDENNPNGLNSVTLTTIKNQQNVNNHLITLLTGKEERDSPETVQMLTKGDIVYISSFVDLQSIYVRRINNGTDRFKTFLEKFSLFCSLENPIDKEPKVGEIVAAKVKKGNKFYRAEVISSVDNDHFIVCFIDFGTRATVHWSNIVQPSEKQLKICPTFMVGLDGLDSEPKQITSIQYIEEISKTDTFIIDSITEDNKVTLISVKTKCNINEKIQKLIANDNVKSKIQNNTIYVSNGDIDAETEESVIKYHKPLLEVPTQIWIAEKISASGYLVHTYDSRVEYMRLEKQMFDDSKTFEPVKSIKVNMLCIAYFSPNWYRGEILEVVNKATVRVRLIDVGNTVIRNIKEIFCIPSKYKGKSLLLNIELQPEPQEKLPITTFKIVPKRHVDNITIGEVLISPTADQSYSDLESVGLPSFSSTPIPHDSDMFQFNNHNDMLTEMYQDTEISAPYKSNNMLTIKDIQYAKWFKGASKLLTFVIVYKDCLILRDHMIDETLGDLETQIQDYCKTVSNSYSPTENELCLAKYSDGLWYRAICIKTADPLNKNLYTIYYLDWGIEYFVSDQDICEMSKEFLYLPATAHKCYIPGVVPSKWSHGTKVAMSQYSLTQVDCVIVEKLSNDSYTISCDIIKNLINANLY</sequence>
<dbReference type="InterPro" id="IPR035437">
    <property type="entry name" value="SNase_OB-fold_sf"/>
</dbReference>
<feature type="domain" description="Tudor" evidence="1">
    <location>
        <begin position="1521"/>
        <end position="1580"/>
    </location>
</feature>
<feature type="domain" description="Tudor" evidence="1">
    <location>
        <begin position="1127"/>
        <end position="1186"/>
    </location>
</feature>
<dbReference type="Pfam" id="PF00567">
    <property type="entry name" value="TUDOR"/>
    <property type="match status" value="9"/>
</dbReference>
<dbReference type="Gene3D" id="2.30.30.140">
    <property type="match status" value="10"/>
</dbReference>
<reference evidence="2 3" key="1">
    <citation type="submission" date="2019-08" db="EMBL/GenBank/DDBJ databases">
        <authorList>
            <person name="Alioto T."/>
            <person name="Alioto T."/>
            <person name="Gomez Garrido J."/>
        </authorList>
    </citation>
    <scope>NUCLEOTIDE SEQUENCE [LARGE SCALE GENOMIC DNA]</scope>
</reference>
<dbReference type="SMART" id="SM00333">
    <property type="entry name" value="TUDOR"/>
    <property type="match status" value="10"/>
</dbReference>
<evidence type="ECO:0000313" key="2">
    <source>
        <dbReference type="EMBL" id="VVC36207.1"/>
    </source>
</evidence>
<evidence type="ECO:0000313" key="3">
    <source>
        <dbReference type="Proteomes" id="UP000325440"/>
    </source>
</evidence>
<feature type="domain" description="Tudor" evidence="1">
    <location>
        <begin position="910"/>
        <end position="969"/>
    </location>
</feature>
<feature type="domain" description="Tudor" evidence="1">
    <location>
        <begin position="1940"/>
        <end position="2001"/>
    </location>
</feature>
<dbReference type="OrthoDB" id="10023235at2759"/>
<feature type="domain" description="Tudor" evidence="1">
    <location>
        <begin position="704"/>
        <end position="763"/>
    </location>
</feature>
<dbReference type="PANTHER" id="PTHR22948:SF29">
    <property type="entry name" value="FI02030P-RELATED"/>
    <property type="match status" value="1"/>
</dbReference>
<organism evidence="2 3">
    <name type="scientific">Cinara cedri</name>
    <dbReference type="NCBI Taxonomy" id="506608"/>
    <lineage>
        <taxon>Eukaryota</taxon>
        <taxon>Metazoa</taxon>
        <taxon>Ecdysozoa</taxon>
        <taxon>Arthropoda</taxon>
        <taxon>Hexapoda</taxon>
        <taxon>Insecta</taxon>
        <taxon>Pterygota</taxon>
        <taxon>Neoptera</taxon>
        <taxon>Paraneoptera</taxon>
        <taxon>Hemiptera</taxon>
        <taxon>Sternorrhyncha</taxon>
        <taxon>Aphidomorpha</taxon>
        <taxon>Aphidoidea</taxon>
        <taxon>Aphididae</taxon>
        <taxon>Lachninae</taxon>
        <taxon>Cinara</taxon>
    </lineage>
</organism>
<name>A0A5E4N0U7_9HEMI</name>
<dbReference type="EMBL" id="CABPRJ010001431">
    <property type="protein sequence ID" value="VVC36207.1"/>
    <property type="molecule type" value="Genomic_DNA"/>
</dbReference>
<protein>
    <submittedName>
        <fullName evidence="2">Tudor domain</fullName>
    </submittedName>
</protein>
<dbReference type="SUPFAM" id="SSF63748">
    <property type="entry name" value="Tudor/PWWP/MBT"/>
    <property type="match status" value="10"/>
</dbReference>
<dbReference type="PANTHER" id="PTHR22948">
    <property type="entry name" value="TUDOR DOMAIN CONTAINING PROTEIN"/>
    <property type="match status" value="1"/>
</dbReference>
<evidence type="ECO:0000259" key="1">
    <source>
        <dbReference type="PROSITE" id="PS50304"/>
    </source>
</evidence>
<dbReference type="CDD" id="cd20379">
    <property type="entry name" value="Tudor_dTUD-like"/>
    <property type="match status" value="5"/>
</dbReference>
<dbReference type="InterPro" id="IPR002999">
    <property type="entry name" value="Tudor"/>
</dbReference>
<dbReference type="InterPro" id="IPR050621">
    <property type="entry name" value="Tudor_domain_containing"/>
</dbReference>
<proteinExistence type="predicted"/>
<dbReference type="GO" id="GO:0005737">
    <property type="term" value="C:cytoplasm"/>
    <property type="evidence" value="ECO:0007669"/>
    <property type="project" value="UniProtKB-ARBA"/>
</dbReference>
<accession>A0A5E4N0U7</accession>
<dbReference type="PROSITE" id="PS50304">
    <property type="entry name" value="TUDOR"/>
    <property type="match status" value="5"/>
</dbReference>
<keyword evidence="3" id="KW-1185">Reference proteome</keyword>
<dbReference type="Gene3D" id="2.40.50.90">
    <property type="match status" value="7"/>
</dbReference>
<gene>
    <name evidence="2" type="ORF">CINCED_3A022077</name>
</gene>